<evidence type="ECO:0000313" key="2">
    <source>
        <dbReference type="Proteomes" id="UP000277204"/>
    </source>
</evidence>
<gene>
    <name evidence="1" type="ORF">SMRZ_LOCUS19955</name>
</gene>
<name>A0A183MV80_9TREM</name>
<sequence length="75" mass="8770">MAAIIRFFSKRFRRNTSAPAPSHVDEPISVNKSKKVKKSDIECKVAYLDGTEQTFYVSMWLDPTKEIKKQYKSWL</sequence>
<organism evidence="1 2">
    <name type="scientific">Schistosoma margrebowiei</name>
    <dbReference type="NCBI Taxonomy" id="48269"/>
    <lineage>
        <taxon>Eukaryota</taxon>
        <taxon>Metazoa</taxon>
        <taxon>Spiralia</taxon>
        <taxon>Lophotrochozoa</taxon>
        <taxon>Platyhelminthes</taxon>
        <taxon>Trematoda</taxon>
        <taxon>Digenea</taxon>
        <taxon>Strigeidida</taxon>
        <taxon>Schistosomatoidea</taxon>
        <taxon>Schistosomatidae</taxon>
        <taxon>Schistosoma</taxon>
    </lineage>
</organism>
<reference evidence="1 2" key="1">
    <citation type="submission" date="2018-11" db="EMBL/GenBank/DDBJ databases">
        <authorList>
            <consortium name="Pathogen Informatics"/>
        </authorList>
    </citation>
    <scope>NUCLEOTIDE SEQUENCE [LARGE SCALE GENOMIC DNA]</scope>
    <source>
        <strain evidence="1 2">Zambia</strain>
    </source>
</reference>
<evidence type="ECO:0000313" key="1">
    <source>
        <dbReference type="EMBL" id="VDP33615.1"/>
    </source>
</evidence>
<dbReference type="AlphaFoldDB" id="A0A183MV80"/>
<keyword evidence="2" id="KW-1185">Reference proteome</keyword>
<proteinExistence type="predicted"/>
<dbReference type="STRING" id="48269.A0A183MV80"/>
<dbReference type="EMBL" id="UZAI01018130">
    <property type="protein sequence ID" value="VDP33615.1"/>
    <property type="molecule type" value="Genomic_DNA"/>
</dbReference>
<accession>A0A183MV80</accession>
<protein>
    <submittedName>
        <fullName evidence="1">Uncharacterized protein</fullName>
    </submittedName>
</protein>
<dbReference type="Proteomes" id="UP000277204">
    <property type="component" value="Unassembled WGS sequence"/>
</dbReference>